<dbReference type="AlphaFoldDB" id="A0A9W7G0M9"/>
<organism evidence="3 4">
    <name type="scientific">Triparma columacea</name>
    <dbReference type="NCBI Taxonomy" id="722753"/>
    <lineage>
        <taxon>Eukaryota</taxon>
        <taxon>Sar</taxon>
        <taxon>Stramenopiles</taxon>
        <taxon>Ochrophyta</taxon>
        <taxon>Bolidophyceae</taxon>
        <taxon>Parmales</taxon>
        <taxon>Triparmaceae</taxon>
        <taxon>Triparma</taxon>
    </lineage>
</organism>
<sequence>MSSLTMSTSSTRMPRMPLYATVDKEGGIIEMKCQGSELSTAWELDVYSRPVLVDGKKLWEVLLTSSDSNMRFVRTLPSNAVNSKAVRDAVESCIEEVGERGGDCKEIRFFRGQMFNMINIAMSAVDVVTKPSRATYSLLAWISERESDVYPKMDGYKESMSEGVGLGGGSFLDIRTPIKLPDALRGEKYAFVSLPLSEFMEGGGVNSENIGVGRLCPVQEGLPADGFVEGVVVMTKRAKALATWMAGTEVCGIICDLRKRQMVMEADISTQYLVAKLDDSQRKEGVAFEEGKERMGGLHFLCVQEDENDEEPKGVWLLRNVEVK</sequence>
<dbReference type="InterPro" id="IPR009472">
    <property type="entry name" value="Tab2-like"/>
</dbReference>
<dbReference type="PANTHER" id="PTHR34556">
    <property type="match status" value="1"/>
</dbReference>
<dbReference type="InterPro" id="IPR046761">
    <property type="entry name" value="Tab2-like_C"/>
</dbReference>
<dbReference type="Proteomes" id="UP001165065">
    <property type="component" value="Unassembled WGS sequence"/>
</dbReference>
<dbReference type="Pfam" id="PF20429">
    <property type="entry name" value="Tab2-like_C"/>
    <property type="match status" value="1"/>
</dbReference>
<dbReference type="PANTHER" id="PTHR34556:SF2">
    <property type="entry name" value="PROTEIN TAB2 HOMOLOG, CHLOROPLASTIC"/>
    <property type="match status" value="1"/>
</dbReference>
<proteinExistence type="predicted"/>
<feature type="domain" description="RNA-binding protein Tab2-like N-terminal" evidence="1">
    <location>
        <begin position="42"/>
        <end position="145"/>
    </location>
</feature>
<evidence type="ECO:0000259" key="1">
    <source>
        <dbReference type="Pfam" id="PF06485"/>
    </source>
</evidence>
<accession>A0A9W7G0M9</accession>
<dbReference type="InterPro" id="IPR046760">
    <property type="entry name" value="Tab2-like_N"/>
</dbReference>
<dbReference type="GO" id="GO:0003723">
    <property type="term" value="F:RNA binding"/>
    <property type="evidence" value="ECO:0007669"/>
    <property type="project" value="InterPro"/>
</dbReference>
<comment type="caution">
    <text evidence="3">The sequence shown here is derived from an EMBL/GenBank/DDBJ whole genome shotgun (WGS) entry which is preliminary data.</text>
</comment>
<dbReference type="Pfam" id="PF06485">
    <property type="entry name" value="Tab2-like_N"/>
    <property type="match status" value="1"/>
</dbReference>
<evidence type="ECO:0000313" key="4">
    <source>
        <dbReference type="Proteomes" id="UP001165065"/>
    </source>
</evidence>
<name>A0A9W7G0M9_9STRA</name>
<dbReference type="OrthoDB" id="3833at2759"/>
<evidence type="ECO:0000259" key="2">
    <source>
        <dbReference type="Pfam" id="PF20429"/>
    </source>
</evidence>
<gene>
    <name evidence="3" type="ORF">TrCOL_g12247</name>
</gene>
<evidence type="ECO:0000313" key="3">
    <source>
        <dbReference type="EMBL" id="GMI28143.1"/>
    </source>
</evidence>
<reference evidence="4" key="1">
    <citation type="journal article" date="2023" name="Commun. Biol.">
        <title>Genome analysis of Parmales, the sister group of diatoms, reveals the evolutionary specialization of diatoms from phago-mixotrophs to photoautotrophs.</title>
        <authorList>
            <person name="Ban H."/>
            <person name="Sato S."/>
            <person name="Yoshikawa S."/>
            <person name="Yamada K."/>
            <person name="Nakamura Y."/>
            <person name="Ichinomiya M."/>
            <person name="Sato N."/>
            <person name="Blanc-Mathieu R."/>
            <person name="Endo H."/>
            <person name="Kuwata A."/>
            <person name="Ogata H."/>
        </authorList>
    </citation>
    <scope>NUCLEOTIDE SEQUENCE [LARGE SCALE GENOMIC DNA]</scope>
</reference>
<dbReference type="EMBL" id="BRYA01000657">
    <property type="protein sequence ID" value="GMI28143.1"/>
    <property type="molecule type" value="Genomic_DNA"/>
</dbReference>
<keyword evidence="4" id="KW-1185">Reference proteome</keyword>
<protein>
    <submittedName>
        <fullName evidence="3">Uncharacterized protein</fullName>
    </submittedName>
</protein>
<feature type="domain" description="RNA-binding protein Tab2/Atab2 C-terminal" evidence="2">
    <location>
        <begin position="172"/>
        <end position="319"/>
    </location>
</feature>